<organism evidence="1">
    <name type="scientific">marine sediment metagenome</name>
    <dbReference type="NCBI Taxonomy" id="412755"/>
    <lineage>
        <taxon>unclassified sequences</taxon>
        <taxon>metagenomes</taxon>
        <taxon>ecological metagenomes</taxon>
    </lineage>
</organism>
<protein>
    <submittedName>
        <fullName evidence="1">Uncharacterized protein</fullName>
    </submittedName>
</protein>
<comment type="caution">
    <text evidence="1">The sequence shown here is derived from an EMBL/GenBank/DDBJ whole genome shotgun (WGS) entry which is preliminary data.</text>
</comment>
<name>X0WBB2_9ZZZZ</name>
<proteinExistence type="predicted"/>
<reference evidence="1" key="1">
    <citation type="journal article" date="2014" name="Front. Microbiol.">
        <title>High frequency of phylogenetically diverse reductive dehalogenase-homologous genes in deep subseafloor sedimentary metagenomes.</title>
        <authorList>
            <person name="Kawai M."/>
            <person name="Futagami T."/>
            <person name="Toyoda A."/>
            <person name="Takaki Y."/>
            <person name="Nishi S."/>
            <person name="Hori S."/>
            <person name="Arai W."/>
            <person name="Tsubouchi T."/>
            <person name="Morono Y."/>
            <person name="Uchiyama I."/>
            <person name="Ito T."/>
            <person name="Fujiyama A."/>
            <person name="Inagaki F."/>
            <person name="Takami H."/>
        </authorList>
    </citation>
    <scope>NUCLEOTIDE SEQUENCE</scope>
    <source>
        <strain evidence="1">Expedition CK06-06</strain>
    </source>
</reference>
<sequence length="218" mass="25309">MKSRKSNSKLQLVVGIHPASYKLTDARLKKPVCFKQIDEDVETGSMLVQDIDQVKIENDRLIYFTPNNVAILLSVSNKSLTMARTIFHERFDPKKTKLDFQNIDEDKRAFLDTKSKDVCDYIEAIQTSIIFGYTAVETFANLSIPPDYVYQVKIKSKGMVELYDKDAIERWISLKDKVLEVLPDIYNTSLPDKKKSWSHFVKLEKYRHDIIHQKTINS</sequence>
<evidence type="ECO:0000313" key="1">
    <source>
        <dbReference type="EMBL" id="GAG21878.1"/>
    </source>
</evidence>
<accession>X0WBB2</accession>
<dbReference type="AlphaFoldDB" id="X0WBB2"/>
<feature type="non-terminal residue" evidence="1">
    <location>
        <position position="218"/>
    </location>
</feature>
<dbReference type="EMBL" id="BARS01031769">
    <property type="protein sequence ID" value="GAG21878.1"/>
    <property type="molecule type" value="Genomic_DNA"/>
</dbReference>
<gene>
    <name evidence="1" type="ORF">S01H1_49391</name>
</gene>